<dbReference type="OrthoDB" id="4843846at2"/>
<gene>
    <name evidence="2" type="ORF">DFR67_103297</name>
</gene>
<dbReference type="EMBL" id="QJSP01000003">
    <property type="protein sequence ID" value="PYE19384.1"/>
    <property type="molecule type" value="Genomic_DNA"/>
</dbReference>
<evidence type="ECO:0000256" key="1">
    <source>
        <dbReference type="SAM" id="MobiDB-lite"/>
    </source>
</evidence>
<keyword evidence="3" id="KW-1185">Reference proteome</keyword>
<dbReference type="InterPro" id="IPR028037">
    <property type="entry name" value="Antitoxin_Rv0909/MT0933"/>
</dbReference>
<reference evidence="2 3" key="1">
    <citation type="submission" date="2018-06" db="EMBL/GenBank/DDBJ databases">
        <title>Genomic Encyclopedia of Type Strains, Phase IV (KMG-IV): sequencing the most valuable type-strain genomes for metagenomic binning, comparative biology and taxonomic classification.</title>
        <authorList>
            <person name="Goeker M."/>
        </authorList>
    </citation>
    <scope>NUCLEOTIDE SEQUENCE [LARGE SCALE GENOMIC DNA]</scope>
    <source>
        <strain evidence="2 3">DSM 45521</strain>
    </source>
</reference>
<dbReference type="RefSeq" id="WP_110468579.1">
    <property type="nucleotide sequence ID" value="NZ_QJSP01000003.1"/>
</dbReference>
<feature type="region of interest" description="Disordered" evidence="1">
    <location>
        <begin position="35"/>
        <end position="62"/>
    </location>
</feature>
<accession>A0A318RR39</accession>
<organism evidence="2 3">
    <name type="scientific">Williamsia limnetica</name>
    <dbReference type="NCBI Taxonomy" id="882452"/>
    <lineage>
        <taxon>Bacteria</taxon>
        <taxon>Bacillati</taxon>
        <taxon>Actinomycetota</taxon>
        <taxon>Actinomycetes</taxon>
        <taxon>Mycobacteriales</taxon>
        <taxon>Nocardiaceae</taxon>
        <taxon>Williamsia</taxon>
    </lineage>
</organism>
<dbReference type="Pfam" id="PF14013">
    <property type="entry name" value="MT0933_antitox"/>
    <property type="match status" value="1"/>
</dbReference>
<proteinExistence type="predicted"/>
<feature type="compositionally biased region" description="Basic and acidic residues" evidence="1">
    <location>
        <begin position="42"/>
        <end position="62"/>
    </location>
</feature>
<dbReference type="Proteomes" id="UP000247591">
    <property type="component" value="Unassembled WGS sequence"/>
</dbReference>
<protein>
    <submittedName>
        <fullName evidence="2">Antitoxin protein of toxin-antitoxin system</fullName>
    </submittedName>
</protein>
<dbReference type="AlphaFoldDB" id="A0A318RR39"/>
<evidence type="ECO:0000313" key="3">
    <source>
        <dbReference type="Proteomes" id="UP000247591"/>
    </source>
</evidence>
<evidence type="ECO:0000313" key="2">
    <source>
        <dbReference type="EMBL" id="PYE19384.1"/>
    </source>
</evidence>
<comment type="caution">
    <text evidence="2">The sequence shown here is derived from an EMBL/GenBank/DDBJ whole genome shotgun (WGS) entry which is preliminary data.</text>
</comment>
<name>A0A318RR39_WILLI</name>
<sequence>MDLKGLINKGKSTLSKNTKIIDQGADAVNKATKGKYAGQVRKGADAAKKFAQDDKKNPGQQH</sequence>